<dbReference type="NCBIfam" id="TIGR02970">
    <property type="entry name" value="succ_dehyd_cytB"/>
    <property type="match status" value="1"/>
</dbReference>
<evidence type="ECO:0000313" key="9">
    <source>
        <dbReference type="Proteomes" id="UP000646827"/>
    </source>
</evidence>
<gene>
    <name evidence="8" type="ORF">INT45_010306</name>
</gene>
<comment type="caution">
    <text evidence="8">The sequence shown here is derived from an EMBL/GenBank/DDBJ whole genome shotgun (WGS) entry which is preliminary data.</text>
</comment>
<evidence type="ECO:0000256" key="3">
    <source>
        <dbReference type="ARBA" id="ARBA00022692"/>
    </source>
</evidence>
<dbReference type="InterPro" id="IPR034804">
    <property type="entry name" value="SQR/QFR_C/D"/>
</dbReference>
<keyword evidence="5" id="KW-1133">Transmembrane helix</keyword>
<keyword evidence="9" id="KW-1185">Reference proteome</keyword>
<evidence type="ECO:0000256" key="7">
    <source>
        <dbReference type="ARBA" id="ARBA00023136"/>
    </source>
</evidence>
<dbReference type="GO" id="GO:0046872">
    <property type="term" value="F:metal ion binding"/>
    <property type="evidence" value="ECO:0007669"/>
    <property type="project" value="UniProtKB-KW"/>
</dbReference>
<keyword evidence="6" id="KW-0408">Iron</keyword>
<organism evidence="8 9">
    <name type="scientific">Circinella minor</name>
    <dbReference type="NCBI Taxonomy" id="1195481"/>
    <lineage>
        <taxon>Eukaryota</taxon>
        <taxon>Fungi</taxon>
        <taxon>Fungi incertae sedis</taxon>
        <taxon>Mucoromycota</taxon>
        <taxon>Mucoromycotina</taxon>
        <taxon>Mucoromycetes</taxon>
        <taxon>Mucorales</taxon>
        <taxon>Lichtheimiaceae</taxon>
        <taxon>Circinella</taxon>
    </lineage>
</organism>
<evidence type="ECO:0000256" key="4">
    <source>
        <dbReference type="ARBA" id="ARBA00022723"/>
    </source>
</evidence>
<keyword evidence="2" id="KW-0349">Heme</keyword>
<dbReference type="CDD" id="cd03499">
    <property type="entry name" value="SQR_TypeC_SdhC"/>
    <property type="match status" value="1"/>
</dbReference>
<name>A0A8H7S889_9FUNG</name>
<dbReference type="Gene3D" id="1.20.1300.10">
    <property type="entry name" value="Fumarate reductase/succinate dehydrogenase, transmembrane subunit"/>
    <property type="match status" value="1"/>
</dbReference>
<dbReference type="InterPro" id="IPR014314">
    <property type="entry name" value="Succ_DH_cytb556"/>
</dbReference>
<dbReference type="GO" id="GO:0009055">
    <property type="term" value="F:electron transfer activity"/>
    <property type="evidence" value="ECO:0007669"/>
    <property type="project" value="InterPro"/>
</dbReference>
<dbReference type="GO" id="GO:0005739">
    <property type="term" value="C:mitochondrion"/>
    <property type="evidence" value="ECO:0007669"/>
    <property type="project" value="GOC"/>
</dbReference>
<evidence type="ECO:0000256" key="5">
    <source>
        <dbReference type="ARBA" id="ARBA00022989"/>
    </source>
</evidence>
<dbReference type="PROSITE" id="PS01000">
    <property type="entry name" value="SDH_CYT_1"/>
    <property type="match status" value="1"/>
</dbReference>
<reference evidence="8 9" key="1">
    <citation type="submission" date="2020-12" db="EMBL/GenBank/DDBJ databases">
        <title>Metabolic potential, ecology and presence of endohyphal bacteria is reflected in genomic diversity of Mucoromycotina.</title>
        <authorList>
            <person name="Muszewska A."/>
            <person name="Okrasinska A."/>
            <person name="Steczkiewicz K."/>
            <person name="Drgas O."/>
            <person name="Orlowska M."/>
            <person name="Perlinska-Lenart U."/>
            <person name="Aleksandrzak-Piekarczyk T."/>
            <person name="Szatraj K."/>
            <person name="Zielenkiewicz U."/>
            <person name="Pilsyk S."/>
            <person name="Malc E."/>
            <person name="Mieczkowski P."/>
            <person name="Kruszewska J.S."/>
            <person name="Biernat P."/>
            <person name="Pawlowska J."/>
        </authorList>
    </citation>
    <scope>NUCLEOTIDE SEQUENCE [LARGE SCALE GENOMIC DNA]</scope>
    <source>
        <strain evidence="8 9">CBS 142.35</strain>
    </source>
</reference>
<evidence type="ECO:0000313" key="8">
    <source>
        <dbReference type="EMBL" id="KAG2225479.1"/>
    </source>
</evidence>
<sequence>MLATRSMLKTVAQKLDIVHWSPSSHTAPSDPAVRTAMFKNTSAVAPMGLRHFNASRPSMEQSPAAESELLRQQRKVRPVSPHLEIYQPQITWYLSGIHRITGCAIGAGFYAGALAYLAGPAVGIQFDTAAIISAVGAAPIAAKVAAKTIIGAPFVFHSLNGIRHLVWDATKFIDIKDVYKTGYAVLGGTLVGTLYLASL</sequence>
<evidence type="ECO:0008006" key="10">
    <source>
        <dbReference type="Google" id="ProtNLM"/>
    </source>
</evidence>
<accession>A0A8H7S889</accession>
<evidence type="ECO:0000256" key="6">
    <source>
        <dbReference type="ARBA" id="ARBA00023004"/>
    </source>
</evidence>
<dbReference type="InterPro" id="IPR018495">
    <property type="entry name" value="Succ_DH_cyt_bsu_CS"/>
</dbReference>
<keyword evidence="7" id="KW-0472">Membrane</keyword>
<dbReference type="Pfam" id="PF01127">
    <property type="entry name" value="Sdh_cyt"/>
    <property type="match status" value="1"/>
</dbReference>
<evidence type="ECO:0000256" key="1">
    <source>
        <dbReference type="ARBA" id="ARBA00004141"/>
    </source>
</evidence>
<dbReference type="EMBL" id="JAEPRB010000027">
    <property type="protein sequence ID" value="KAG2225479.1"/>
    <property type="molecule type" value="Genomic_DNA"/>
</dbReference>
<comment type="subcellular location">
    <subcellularLocation>
        <location evidence="1">Membrane</location>
        <topology evidence="1">Multi-pass membrane protein</topology>
    </subcellularLocation>
</comment>
<dbReference type="InterPro" id="IPR000701">
    <property type="entry name" value="SuccDH_FuR_B_TM-su"/>
</dbReference>
<keyword evidence="4" id="KW-0479">Metal-binding</keyword>
<proteinExistence type="predicted"/>
<dbReference type="PANTHER" id="PTHR10978:SF5">
    <property type="entry name" value="SUCCINATE DEHYDROGENASE CYTOCHROME B560 SUBUNIT, MITOCHONDRIAL"/>
    <property type="match status" value="1"/>
</dbReference>
<evidence type="ECO:0000256" key="2">
    <source>
        <dbReference type="ARBA" id="ARBA00022617"/>
    </source>
</evidence>
<dbReference type="AlphaFoldDB" id="A0A8H7S889"/>
<protein>
    <recommendedName>
        <fullName evidence="10">Succinate dehydrogenase subunit C</fullName>
    </recommendedName>
</protein>
<dbReference type="GO" id="GO:0016020">
    <property type="term" value="C:membrane"/>
    <property type="evidence" value="ECO:0007669"/>
    <property type="project" value="UniProtKB-SubCell"/>
</dbReference>
<dbReference type="GO" id="GO:0006121">
    <property type="term" value="P:mitochondrial electron transport, succinate to ubiquinone"/>
    <property type="evidence" value="ECO:0007669"/>
    <property type="project" value="TreeGrafter"/>
</dbReference>
<dbReference type="PANTHER" id="PTHR10978">
    <property type="entry name" value="SUCCINATE DEHYDROGENASE CYTOCHROME B560 SUBUNIT"/>
    <property type="match status" value="1"/>
</dbReference>
<dbReference type="Proteomes" id="UP000646827">
    <property type="component" value="Unassembled WGS sequence"/>
</dbReference>
<dbReference type="SUPFAM" id="SSF81343">
    <property type="entry name" value="Fumarate reductase respiratory complex transmembrane subunits"/>
    <property type="match status" value="1"/>
</dbReference>
<dbReference type="OrthoDB" id="588261at2759"/>
<keyword evidence="3" id="KW-0812">Transmembrane</keyword>
<dbReference type="GO" id="GO:0006099">
    <property type="term" value="P:tricarboxylic acid cycle"/>
    <property type="evidence" value="ECO:0007669"/>
    <property type="project" value="InterPro"/>
</dbReference>